<dbReference type="EMBL" id="CAJVPV010004888">
    <property type="protein sequence ID" value="CAG8580966.1"/>
    <property type="molecule type" value="Genomic_DNA"/>
</dbReference>
<accession>A0A9N9BXW4</accession>
<evidence type="ECO:0000256" key="1">
    <source>
        <dbReference type="SAM" id="MobiDB-lite"/>
    </source>
</evidence>
<proteinExistence type="predicted"/>
<sequence>VKARIYYDQQKLVIRYDGKKIKIPIMNNKAKKIPNIEHDGNDKAKRKPNTEPDSNESTDKDDAEKIFDEIVYEKEEVKEKEGYYTGESHSDSDPNDKVQLKEPEVMEELPAEEDGVM</sequence>
<keyword evidence="3" id="KW-1185">Reference proteome</keyword>
<evidence type="ECO:0000313" key="3">
    <source>
        <dbReference type="Proteomes" id="UP000789342"/>
    </source>
</evidence>
<organism evidence="2 3">
    <name type="scientific">Acaulospora morrowiae</name>
    <dbReference type="NCBI Taxonomy" id="94023"/>
    <lineage>
        <taxon>Eukaryota</taxon>
        <taxon>Fungi</taxon>
        <taxon>Fungi incertae sedis</taxon>
        <taxon>Mucoromycota</taxon>
        <taxon>Glomeromycotina</taxon>
        <taxon>Glomeromycetes</taxon>
        <taxon>Diversisporales</taxon>
        <taxon>Acaulosporaceae</taxon>
        <taxon>Acaulospora</taxon>
    </lineage>
</organism>
<dbReference type="AlphaFoldDB" id="A0A9N9BXW4"/>
<feature type="compositionally biased region" description="Basic and acidic residues" evidence="1">
    <location>
        <begin position="34"/>
        <end position="43"/>
    </location>
</feature>
<gene>
    <name evidence="2" type="ORF">AMORRO_LOCUS6909</name>
</gene>
<reference evidence="2" key="1">
    <citation type="submission" date="2021-06" db="EMBL/GenBank/DDBJ databases">
        <authorList>
            <person name="Kallberg Y."/>
            <person name="Tangrot J."/>
            <person name="Rosling A."/>
        </authorList>
    </citation>
    <scope>NUCLEOTIDE SEQUENCE</scope>
    <source>
        <strain evidence="2">CL551</strain>
    </source>
</reference>
<feature type="non-terminal residue" evidence="2">
    <location>
        <position position="117"/>
    </location>
</feature>
<feature type="compositionally biased region" description="Basic and acidic residues" evidence="1">
    <location>
        <begin position="57"/>
        <end position="104"/>
    </location>
</feature>
<name>A0A9N9BXW4_9GLOM</name>
<protein>
    <submittedName>
        <fullName evidence="2">7613_t:CDS:1</fullName>
    </submittedName>
</protein>
<comment type="caution">
    <text evidence="2">The sequence shown here is derived from an EMBL/GenBank/DDBJ whole genome shotgun (WGS) entry which is preliminary data.</text>
</comment>
<feature type="compositionally biased region" description="Acidic residues" evidence="1">
    <location>
        <begin position="105"/>
        <end position="117"/>
    </location>
</feature>
<dbReference type="Proteomes" id="UP000789342">
    <property type="component" value="Unassembled WGS sequence"/>
</dbReference>
<feature type="region of interest" description="Disordered" evidence="1">
    <location>
        <begin position="27"/>
        <end position="117"/>
    </location>
</feature>
<evidence type="ECO:0000313" key="2">
    <source>
        <dbReference type="EMBL" id="CAG8580966.1"/>
    </source>
</evidence>